<dbReference type="Proteomes" id="UP000664534">
    <property type="component" value="Unassembled WGS sequence"/>
</dbReference>
<dbReference type="EMBL" id="CAJPDT010000095">
    <property type="protein sequence ID" value="CAF9936874.1"/>
    <property type="molecule type" value="Genomic_DNA"/>
</dbReference>
<evidence type="ECO:0000313" key="2">
    <source>
        <dbReference type="EMBL" id="CAF9936874.1"/>
    </source>
</evidence>
<reference evidence="2" key="1">
    <citation type="submission" date="2021-03" db="EMBL/GenBank/DDBJ databases">
        <authorList>
            <person name="Tagirdzhanova G."/>
        </authorList>
    </citation>
    <scope>NUCLEOTIDE SEQUENCE</scope>
</reference>
<organism evidence="2 3">
    <name type="scientific">Imshaugia aleurites</name>
    <dbReference type="NCBI Taxonomy" id="172621"/>
    <lineage>
        <taxon>Eukaryota</taxon>
        <taxon>Fungi</taxon>
        <taxon>Dikarya</taxon>
        <taxon>Ascomycota</taxon>
        <taxon>Pezizomycotina</taxon>
        <taxon>Lecanoromycetes</taxon>
        <taxon>OSLEUM clade</taxon>
        <taxon>Lecanoromycetidae</taxon>
        <taxon>Lecanorales</taxon>
        <taxon>Lecanorineae</taxon>
        <taxon>Parmeliaceae</taxon>
        <taxon>Imshaugia</taxon>
    </lineage>
</organism>
<evidence type="ECO:0000259" key="1">
    <source>
        <dbReference type="Pfam" id="PF06985"/>
    </source>
</evidence>
<dbReference type="Pfam" id="PF06985">
    <property type="entry name" value="HET"/>
    <property type="match status" value="1"/>
</dbReference>
<evidence type="ECO:0000313" key="3">
    <source>
        <dbReference type="Proteomes" id="UP000664534"/>
    </source>
</evidence>
<gene>
    <name evidence="2" type="ORF">IMSHALPRED_010932</name>
</gene>
<dbReference type="PANTHER" id="PTHR24148:SF64">
    <property type="entry name" value="HETEROKARYON INCOMPATIBILITY DOMAIN-CONTAINING PROTEIN"/>
    <property type="match status" value="1"/>
</dbReference>
<protein>
    <recommendedName>
        <fullName evidence="1">Heterokaryon incompatibility domain-containing protein</fullName>
    </recommendedName>
</protein>
<dbReference type="OrthoDB" id="5386682at2759"/>
<keyword evidence="3" id="KW-1185">Reference proteome</keyword>
<dbReference type="Pfam" id="PF26639">
    <property type="entry name" value="Het-6_barrel"/>
    <property type="match status" value="1"/>
</dbReference>
<dbReference type="InterPro" id="IPR052895">
    <property type="entry name" value="HetReg/Transcr_Mod"/>
</dbReference>
<feature type="domain" description="Heterokaryon incompatibility" evidence="1">
    <location>
        <begin position="132"/>
        <end position="299"/>
    </location>
</feature>
<proteinExistence type="predicted"/>
<dbReference type="PANTHER" id="PTHR24148">
    <property type="entry name" value="ANKYRIN REPEAT DOMAIN-CONTAINING PROTEIN 39 HOMOLOG-RELATED"/>
    <property type="match status" value="1"/>
</dbReference>
<name>A0A8H3G5D8_9LECA</name>
<sequence length="701" mass="79789">MSIDWTSHETQVYDKITEWLQVIGKVLQDPAIHIRPENVYNMDETEVMLRMLGSVEVLVGRDDLRGHRGAGIQRTMVTAIERFSADGALELYQYSPLMNSGEFRLMELQAGDSSEPLVCRLVRVPLDKAPRYEALSYTWGHSSDRSTLYQEPKESDGSDTPTTILKITKGLYEALVQLRKESESRMLWVDAVCIDQENLKERGEQVKIMKQIYTRAAHVLVWLGPENDETPVALQTITKLKDHIISRGLSFETLKSIKDEDRYAEMLGLTEHVTNVESLTVLRQIYRRPWFQRIWVVQEVAAGGSTSEVHIGPHAIPWDDLGMATLWLEAMHWQSPIFEGTAQRNALVMWQGRLLAKETPPPLLDEARSYLASDSRDKVYALYGFSAFQQLFEKFGFTPDYTISARELYKLVTLLAIKSSQTLEILHYIDHPELTDGESGWPSWVPRWDEPTLHWSFPLQDYVLYNRKTQGVLSLLEDPQGDVLRLKGVLVGHSTEVAQYIDWTSANKDTTIQNPAALTQFWDASSQHQDLPSHSKEKSFTGLAQALTAGLDSDYNSTAKHSARHTADAIEFLLHSFTTTSPTDSNQPSSALHTHLLSLRKTHPHGNRLRYQQDIVWYCTNRRLFYTSRGLFGLGPLAVQPGDITVILYGGHTPFVLRPRGGYYQLLGECYLHDMMDEDALELCKRDSGKGELEETIFELR</sequence>
<accession>A0A8H3G5D8</accession>
<dbReference type="InterPro" id="IPR010730">
    <property type="entry name" value="HET"/>
</dbReference>
<comment type="caution">
    <text evidence="2">The sequence shown here is derived from an EMBL/GenBank/DDBJ whole genome shotgun (WGS) entry which is preliminary data.</text>
</comment>
<dbReference type="AlphaFoldDB" id="A0A8H3G5D8"/>